<evidence type="ECO:0000256" key="1">
    <source>
        <dbReference type="SAM" id="SignalP"/>
    </source>
</evidence>
<dbReference type="AlphaFoldDB" id="A0A815GNW9"/>
<dbReference type="EMBL" id="CAJNOU010001299">
    <property type="protein sequence ID" value="CAF1184034.1"/>
    <property type="molecule type" value="Genomic_DNA"/>
</dbReference>
<name>A0A815GNW9_9BILA</name>
<evidence type="ECO:0000313" key="6">
    <source>
        <dbReference type="EMBL" id="CAF1342558.1"/>
    </source>
</evidence>
<comment type="caution">
    <text evidence="6">The sequence shown here is derived from an EMBL/GenBank/DDBJ whole genome shotgun (WGS) entry which is preliminary data.</text>
</comment>
<accession>A0A815GNW9</accession>
<dbReference type="Proteomes" id="UP000663823">
    <property type="component" value="Unassembled WGS sequence"/>
</dbReference>
<evidence type="ECO:0000313" key="4">
    <source>
        <dbReference type="EMBL" id="CAF1159269.1"/>
    </source>
</evidence>
<dbReference type="EMBL" id="CAJOAX010000909">
    <property type="protein sequence ID" value="CAF3665417.1"/>
    <property type="molecule type" value="Genomic_DNA"/>
</dbReference>
<dbReference type="Proteomes" id="UP000663882">
    <property type="component" value="Unassembled WGS sequence"/>
</dbReference>
<gene>
    <name evidence="6" type="ORF">JXQ802_LOCUS31656</name>
    <name evidence="7" type="ORF">JXQ802_LOCUS31672</name>
    <name evidence="8" type="ORF">OTI717_LOCUS10201</name>
    <name evidence="3" type="ORF">PYM288_LOCUS17878</name>
    <name evidence="2" type="ORF">RFH988_LOCUS13315</name>
    <name evidence="5" type="ORF">SEV965_LOCUS20213</name>
    <name evidence="4" type="ORF">ZHD862_LOCUS20595</name>
</gene>
<evidence type="ECO:0000313" key="2">
    <source>
        <dbReference type="EMBL" id="CAF0984394.1"/>
    </source>
</evidence>
<sequence>MQIVCVTGLLLVCYVIYTQQVAISSPLLDEQINFVKRRIDAQARTSIPLFRGSNLGIFVRKRPHSLLPERSIIRRRDIQSSSSNEDNILAELLYKNEQVQRRFDDYSENPGPMFGR</sequence>
<reference evidence="6" key="1">
    <citation type="submission" date="2021-02" db="EMBL/GenBank/DDBJ databases">
        <authorList>
            <person name="Nowell W R."/>
        </authorList>
    </citation>
    <scope>NUCLEOTIDE SEQUENCE</scope>
</reference>
<keyword evidence="1" id="KW-0732">Signal</keyword>
<keyword evidence="9" id="KW-1185">Reference proteome</keyword>
<organism evidence="6 9">
    <name type="scientific">Rotaria sordida</name>
    <dbReference type="NCBI Taxonomy" id="392033"/>
    <lineage>
        <taxon>Eukaryota</taxon>
        <taxon>Metazoa</taxon>
        <taxon>Spiralia</taxon>
        <taxon>Gnathifera</taxon>
        <taxon>Rotifera</taxon>
        <taxon>Eurotatoria</taxon>
        <taxon>Bdelloidea</taxon>
        <taxon>Philodinida</taxon>
        <taxon>Philodinidae</taxon>
        <taxon>Rotaria</taxon>
    </lineage>
</organism>
<dbReference type="EMBL" id="CAJNOT010001179">
    <property type="protein sequence ID" value="CAF1159269.1"/>
    <property type="molecule type" value="Genomic_DNA"/>
</dbReference>
<dbReference type="Proteomes" id="UP000663854">
    <property type="component" value="Unassembled WGS sequence"/>
</dbReference>
<dbReference type="OrthoDB" id="9974143at2759"/>
<evidence type="ECO:0000313" key="7">
    <source>
        <dbReference type="EMBL" id="CAF1342860.1"/>
    </source>
</evidence>
<proteinExistence type="predicted"/>
<dbReference type="EMBL" id="CAJNOL010001355">
    <property type="protein sequence ID" value="CAF1342558.1"/>
    <property type="molecule type" value="Genomic_DNA"/>
</dbReference>
<evidence type="ECO:0000313" key="9">
    <source>
        <dbReference type="Proteomes" id="UP000663870"/>
    </source>
</evidence>
<evidence type="ECO:0000313" key="3">
    <source>
        <dbReference type="EMBL" id="CAF1065491.1"/>
    </source>
</evidence>
<dbReference type="EMBL" id="CAJNOL010001356">
    <property type="protein sequence ID" value="CAF1342860.1"/>
    <property type="molecule type" value="Genomic_DNA"/>
</dbReference>
<dbReference type="Proteomes" id="UP000663864">
    <property type="component" value="Unassembled WGS sequence"/>
</dbReference>
<feature type="signal peptide" evidence="1">
    <location>
        <begin position="1"/>
        <end position="18"/>
    </location>
</feature>
<dbReference type="Proteomes" id="UP000663870">
    <property type="component" value="Unassembled WGS sequence"/>
</dbReference>
<evidence type="ECO:0000313" key="5">
    <source>
        <dbReference type="EMBL" id="CAF1184034.1"/>
    </source>
</evidence>
<dbReference type="EMBL" id="CAJNOH010000520">
    <property type="protein sequence ID" value="CAF1065491.1"/>
    <property type="molecule type" value="Genomic_DNA"/>
</dbReference>
<protein>
    <submittedName>
        <fullName evidence="6">Uncharacterized protein</fullName>
    </submittedName>
</protein>
<evidence type="ECO:0000313" key="8">
    <source>
        <dbReference type="EMBL" id="CAF3665417.1"/>
    </source>
</evidence>
<feature type="chain" id="PRO_5036227593" evidence="1">
    <location>
        <begin position="19"/>
        <end position="116"/>
    </location>
</feature>
<dbReference type="EMBL" id="CAJNOO010000582">
    <property type="protein sequence ID" value="CAF0984394.1"/>
    <property type="molecule type" value="Genomic_DNA"/>
</dbReference>
<dbReference type="Proteomes" id="UP000663889">
    <property type="component" value="Unassembled WGS sequence"/>
</dbReference>